<dbReference type="EMBL" id="JAAIUV010000015">
    <property type="protein sequence ID" value="NEX79289.1"/>
    <property type="molecule type" value="Genomic_DNA"/>
</dbReference>
<comment type="caution">
    <text evidence="1">The sequence shown here is derived from an EMBL/GenBank/DDBJ whole genome shotgun (WGS) entry which is preliminary data.</text>
</comment>
<evidence type="ECO:0000313" key="1">
    <source>
        <dbReference type="EMBL" id="NEX79289.1"/>
    </source>
</evidence>
<organism evidence="1 2">
    <name type="scientific">Neobacillus thermocopriae</name>
    <dbReference type="NCBI Taxonomy" id="1215031"/>
    <lineage>
        <taxon>Bacteria</taxon>
        <taxon>Bacillati</taxon>
        <taxon>Bacillota</taxon>
        <taxon>Bacilli</taxon>
        <taxon>Bacillales</taxon>
        <taxon>Bacillaceae</taxon>
        <taxon>Neobacillus</taxon>
    </lineage>
</organism>
<accession>A0A6B3TSG3</accession>
<name>A0A6B3TSG3_9BACI</name>
<evidence type="ECO:0008006" key="3">
    <source>
        <dbReference type="Google" id="ProtNLM"/>
    </source>
</evidence>
<dbReference type="AlphaFoldDB" id="A0A6B3TSG3"/>
<evidence type="ECO:0000313" key="2">
    <source>
        <dbReference type="Proteomes" id="UP000481621"/>
    </source>
</evidence>
<dbReference type="RefSeq" id="WP_163251896.1">
    <property type="nucleotide sequence ID" value="NZ_JAAIUV010000015.1"/>
</dbReference>
<reference evidence="1" key="1">
    <citation type="submission" date="2020-02" db="EMBL/GenBank/DDBJ databases">
        <title>Bacillus sedimentmangrovi sp. nov., isolated from sediment of the mangrove ecosystem.</title>
        <authorList>
            <person name="Liu G."/>
        </authorList>
    </citation>
    <scope>NUCLEOTIDE SEQUENCE [LARGE SCALE GENOMIC DNA]</scope>
    <source>
        <strain evidence="1">SgZ-7</strain>
    </source>
</reference>
<protein>
    <recommendedName>
        <fullName evidence="3">HesB/YadR/YfhF family protein</fullName>
    </recommendedName>
</protein>
<sequence>MFITIDEKAVSWFTMEFDYTKPFHIRLYPQYAGFGEKHKGYSLAFSTESPTNPAFTKEVNGIIFYFEENDLWFFEDTETHLSFNPLQNELQVTYNETANS</sequence>
<keyword evidence="2" id="KW-1185">Reference proteome</keyword>
<proteinExistence type="predicted"/>
<dbReference type="Proteomes" id="UP000481621">
    <property type="component" value="Unassembled WGS sequence"/>
</dbReference>
<gene>
    <name evidence="1" type="ORF">G4Z05_10485</name>
</gene>